<organism evidence="2 3">
    <name type="scientific">Bimuria novae-zelandiae CBS 107.79</name>
    <dbReference type="NCBI Taxonomy" id="1447943"/>
    <lineage>
        <taxon>Eukaryota</taxon>
        <taxon>Fungi</taxon>
        <taxon>Dikarya</taxon>
        <taxon>Ascomycota</taxon>
        <taxon>Pezizomycotina</taxon>
        <taxon>Dothideomycetes</taxon>
        <taxon>Pleosporomycetidae</taxon>
        <taxon>Pleosporales</taxon>
        <taxon>Massarineae</taxon>
        <taxon>Didymosphaeriaceae</taxon>
        <taxon>Bimuria</taxon>
    </lineage>
</organism>
<dbReference type="EMBL" id="ML976679">
    <property type="protein sequence ID" value="KAF1973646.1"/>
    <property type="molecule type" value="Genomic_DNA"/>
</dbReference>
<dbReference type="Proteomes" id="UP000800036">
    <property type="component" value="Unassembled WGS sequence"/>
</dbReference>
<reference evidence="2" key="1">
    <citation type="journal article" date="2020" name="Stud. Mycol.">
        <title>101 Dothideomycetes genomes: a test case for predicting lifestyles and emergence of pathogens.</title>
        <authorList>
            <person name="Haridas S."/>
            <person name="Albert R."/>
            <person name="Binder M."/>
            <person name="Bloem J."/>
            <person name="Labutti K."/>
            <person name="Salamov A."/>
            <person name="Andreopoulos B."/>
            <person name="Baker S."/>
            <person name="Barry K."/>
            <person name="Bills G."/>
            <person name="Bluhm B."/>
            <person name="Cannon C."/>
            <person name="Castanera R."/>
            <person name="Culley D."/>
            <person name="Daum C."/>
            <person name="Ezra D."/>
            <person name="Gonzalez J."/>
            <person name="Henrissat B."/>
            <person name="Kuo A."/>
            <person name="Liang C."/>
            <person name="Lipzen A."/>
            <person name="Lutzoni F."/>
            <person name="Magnuson J."/>
            <person name="Mondo S."/>
            <person name="Nolan M."/>
            <person name="Ohm R."/>
            <person name="Pangilinan J."/>
            <person name="Park H.-J."/>
            <person name="Ramirez L."/>
            <person name="Alfaro M."/>
            <person name="Sun H."/>
            <person name="Tritt A."/>
            <person name="Yoshinaga Y."/>
            <person name="Zwiers L.-H."/>
            <person name="Turgeon B."/>
            <person name="Goodwin S."/>
            <person name="Spatafora J."/>
            <person name="Crous P."/>
            <person name="Grigoriev I."/>
        </authorList>
    </citation>
    <scope>NUCLEOTIDE SEQUENCE</scope>
    <source>
        <strain evidence="2">CBS 107.79</strain>
    </source>
</reference>
<evidence type="ECO:0000313" key="2">
    <source>
        <dbReference type="EMBL" id="KAF1973646.1"/>
    </source>
</evidence>
<keyword evidence="3" id="KW-1185">Reference proteome</keyword>
<dbReference type="AlphaFoldDB" id="A0A6A5VF44"/>
<accession>A0A6A5VF44</accession>
<sequence>MDGATSSLLKMVPQPLNVMRLSSLPTDQRESKVNKAPAPVSWVAPLPPEIKTSRPAKSDEPQPSGRTLDELFRPGIRNKLYEELLNFPDPLKIAICAQDGKSHLYHQVGDGNEKLFRGSLRVTTRQHTQSEFPPPRMHSAVLIRTSVDIAGKLKYHSGDLVRAFIPGLGLLYCCRKIYHEAAGFFFKNNRFNITHVNRAPTNWQFGAYTLSQYWLEYPLEEITCFLAWGNWMKVLGSQLPAINLKKVIIDTGTLFLADYGCDYFWVNALKAASVPFAGDMLDVTPLVFAY</sequence>
<gene>
    <name evidence="2" type="ORF">BU23DRAFT_128019</name>
</gene>
<feature type="region of interest" description="Disordered" evidence="1">
    <location>
        <begin position="22"/>
        <end position="69"/>
    </location>
</feature>
<name>A0A6A5VF44_9PLEO</name>
<protein>
    <submittedName>
        <fullName evidence="2">Uncharacterized protein</fullName>
    </submittedName>
</protein>
<evidence type="ECO:0000313" key="3">
    <source>
        <dbReference type="Proteomes" id="UP000800036"/>
    </source>
</evidence>
<evidence type="ECO:0000256" key="1">
    <source>
        <dbReference type="SAM" id="MobiDB-lite"/>
    </source>
</evidence>
<proteinExistence type="predicted"/>